<proteinExistence type="inferred from homology"/>
<gene>
    <name evidence="10" type="primary">nadD</name>
    <name evidence="12" type="ordered locus">MHC_00195</name>
</gene>
<keyword evidence="3 10" id="KW-0662">Pyridine nucleotide biosynthesis</keyword>
<dbReference type="NCBIfam" id="TIGR00125">
    <property type="entry name" value="cyt_tran_rel"/>
    <property type="match status" value="1"/>
</dbReference>
<dbReference type="PANTHER" id="PTHR39321">
    <property type="entry name" value="NICOTINATE-NUCLEOTIDE ADENYLYLTRANSFERASE-RELATED"/>
    <property type="match status" value="1"/>
</dbReference>
<sequence length="185" mass="21649">MKIGLYGGSFNPIHIAHLNVAKHAIESLNLDRLIFIPCFQSVDKPLSEYASADHRINMINLVIPDKCEISTYEIDKGEAIESIETFRHFRDLYKDDELFFIMGEDSLVGIHTWQDFQEFDSLLNLVVFRRKLDTSSFVNRFNLKLTWMNNELWNMSAKEIRNGGTRNFLDARVEAYIKLHKLYNL</sequence>
<organism evidence="12 13">
    <name type="scientific">Mycoplasma haemocanis (strain Illinois)</name>
    <dbReference type="NCBI Taxonomy" id="1111676"/>
    <lineage>
        <taxon>Bacteria</taxon>
        <taxon>Bacillati</taxon>
        <taxon>Mycoplasmatota</taxon>
        <taxon>Mollicutes</taxon>
        <taxon>Mycoplasmataceae</taxon>
        <taxon>Mycoplasma</taxon>
    </lineage>
</organism>
<evidence type="ECO:0000313" key="13">
    <source>
        <dbReference type="Proteomes" id="UP000009135"/>
    </source>
</evidence>
<dbReference type="OrthoDB" id="5295945at2"/>
<evidence type="ECO:0000259" key="11">
    <source>
        <dbReference type="Pfam" id="PF01467"/>
    </source>
</evidence>
<evidence type="ECO:0000256" key="10">
    <source>
        <dbReference type="HAMAP-Rule" id="MF_00244"/>
    </source>
</evidence>
<evidence type="ECO:0000256" key="7">
    <source>
        <dbReference type="ARBA" id="ARBA00022840"/>
    </source>
</evidence>
<evidence type="ECO:0000256" key="9">
    <source>
        <dbReference type="ARBA" id="ARBA00048721"/>
    </source>
</evidence>
<dbReference type="EMBL" id="CP003199">
    <property type="protein sequence ID" value="AEW44905.1"/>
    <property type="molecule type" value="Genomic_DNA"/>
</dbReference>
<dbReference type="STRING" id="1111676.MHC_00195"/>
<keyword evidence="4 10" id="KW-0808">Transferase</keyword>
<dbReference type="KEGG" id="mhe:MHC_00195"/>
<keyword evidence="8 10" id="KW-0520">NAD</keyword>
<evidence type="ECO:0000256" key="2">
    <source>
        <dbReference type="ARBA" id="ARBA00005019"/>
    </source>
</evidence>
<dbReference type="EC" id="2.7.7.18" evidence="10"/>
<feature type="domain" description="Cytidyltransferase-like" evidence="11">
    <location>
        <begin position="5"/>
        <end position="162"/>
    </location>
</feature>
<accession>H6N5E5</accession>
<evidence type="ECO:0000256" key="1">
    <source>
        <dbReference type="ARBA" id="ARBA00002324"/>
    </source>
</evidence>
<keyword evidence="7 10" id="KW-0067">ATP-binding</keyword>
<name>H6N5E5_MYCHN</name>
<keyword evidence="5 10" id="KW-0548">Nucleotidyltransferase</keyword>
<dbReference type="AlphaFoldDB" id="H6N5E5"/>
<dbReference type="InterPro" id="IPR004821">
    <property type="entry name" value="Cyt_trans-like"/>
</dbReference>
<keyword evidence="6 10" id="KW-0547">Nucleotide-binding</keyword>
<comment type="similarity">
    <text evidence="10">Belongs to the NadD family.</text>
</comment>
<evidence type="ECO:0000256" key="4">
    <source>
        <dbReference type="ARBA" id="ARBA00022679"/>
    </source>
</evidence>
<evidence type="ECO:0000256" key="5">
    <source>
        <dbReference type="ARBA" id="ARBA00022695"/>
    </source>
</evidence>
<dbReference type="NCBIfam" id="TIGR00482">
    <property type="entry name" value="nicotinate (nicotinamide) nucleotide adenylyltransferase"/>
    <property type="match status" value="1"/>
</dbReference>
<dbReference type="GO" id="GO:0005524">
    <property type="term" value="F:ATP binding"/>
    <property type="evidence" value="ECO:0007669"/>
    <property type="project" value="UniProtKB-KW"/>
</dbReference>
<dbReference type="Proteomes" id="UP000009135">
    <property type="component" value="Chromosome"/>
</dbReference>
<evidence type="ECO:0000256" key="3">
    <source>
        <dbReference type="ARBA" id="ARBA00022642"/>
    </source>
</evidence>
<dbReference type="CDD" id="cd02165">
    <property type="entry name" value="NMNAT"/>
    <property type="match status" value="1"/>
</dbReference>
<dbReference type="HOGENOM" id="CLU_069765_3_2_14"/>
<dbReference type="GO" id="GO:0009435">
    <property type="term" value="P:NAD+ biosynthetic process"/>
    <property type="evidence" value="ECO:0007669"/>
    <property type="project" value="UniProtKB-UniRule"/>
</dbReference>
<evidence type="ECO:0000256" key="6">
    <source>
        <dbReference type="ARBA" id="ARBA00022741"/>
    </source>
</evidence>
<dbReference type="PANTHER" id="PTHR39321:SF3">
    <property type="entry name" value="PHOSPHOPANTETHEINE ADENYLYLTRANSFERASE"/>
    <property type="match status" value="1"/>
</dbReference>
<reference evidence="12 13" key="1">
    <citation type="journal article" date="2012" name="J. Bacteriol.">
        <title>Complete genome sequence of Mycoplasma haemocanis strain Illinois.</title>
        <authorList>
            <person name="do Nascimento N.C."/>
            <person name="Guimaraes A.M."/>
            <person name="Santos A.P."/>
            <person name="Sanmiguel P.J."/>
            <person name="Messick J.B."/>
        </authorList>
    </citation>
    <scope>NUCLEOTIDE SEQUENCE [LARGE SCALE GENOMIC DNA]</scope>
    <source>
        <strain evidence="12 13">Illinois</strain>
    </source>
</reference>
<comment type="function">
    <text evidence="1 10">Catalyzes the reversible adenylation of nicotinate mononucleotide (NaMN) to nicotinic acid adenine dinucleotide (NaAD).</text>
</comment>
<dbReference type="Pfam" id="PF01467">
    <property type="entry name" value="CTP_transf_like"/>
    <property type="match status" value="1"/>
</dbReference>
<keyword evidence="13" id="KW-1185">Reference proteome</keyword>
<dbReference type="Gene3D" id="3.40.50.620">
    <property type="entry name" value="HUPs"/>
    <property type="match status" value="1"/>
</dbReference>
<protein>
    <recommendedName>
        <fullName evidence="10">Probable nicotinate-nucleotide adenylyltransferase</fullName>
        <ecNumber evidence="10">2.7.7.18</ecNumber>
    </recommendedName>
    <alternativeName>
        <fullName evidence="10">Deamido-NAD(+) diphosphorylase</fullName>
    </alternativeName>
    <alternativeName>
        <fullName evidence="10">Deamido-NAD(+) pyrophosphorylase</fullName>
    </alternativeName>
    <alternativeName>
        <fullName evidence="10">Nicotinate mononucleotide adenylyltransferase</fullName>
        <shortName evidence="10">NaMN adenylyltransferase</shortName>
    </alternativeName>
</protein>
<dbReference type="SUPFAM" id="SSF52374">
    <property type="entry name" value="Nucleotidylyl transferase"/>
    <property type="match status" value="1"/>
</dbReference>
<dbReference type="InterPro" id="IPR014729">
    <property type="entry name" value="Rossmann-like_a/b/a_fold"/>
</dbReference>
<dbReference type="InterPro" id="IPR005248">
    <property type="entry name" value="NadD/NMNAT"/>
</dbReference>
<dbReference type="HAMAP" id="MF_00244">
    <property type="entry name" value="NaMN_adenylyltr"/>
    <property type="match status" value="1"/>
</dbReference>
<dbReference type="GO" id="GO:0004515">
    <property type="term" value="F:nicotinate-nucleotide adenylyltransferase activity"/>
    <property type="evidence" value="ECO:0007669"/>
    <property type="project" value="UniProtKB-UniRule"/>
</dbReference>
<dbReference type="UniPathway" id="UPA00253">
    <property type="reaction ID" value="UER00332"/>
</dbReference>
<comment type="catalytic activity">
    <reaction evidence="9 10">
        <text>nicotinate beta-D-ribonucleotide + ATP + H(+) = deamido-NAD(+) + diphosphate</text>
        <dbReference type="Rhea" id="RHEA:22860"/>
        <dbReference type="ChEBI" id="CHEBI:15378"/>
        <dbReference type="ChEBI" id="CHEBI:30616"/>
        <dbReference type="ChEBI" id="CHEBI:33019"/>
        <dbReference type="ChEBI" id="CHEBI:57502"/>
        <dbReference type="ChEBI" id="CHEBI:58437"/>
        <dbReference type="EC" id="2.7.7.18"/>
    </reaction>
</comment>
<evidence type="ECO:0000256" key="8">
    <source>
        <dbReference type="ARBA" id="ARBA00023027"/>
    </source>
</evidence>
<comment type="pathway">
    <text evidence="2 10">Cofactor biosynthesis; NAD(+) biosynthesis; deamido-NAD(+) from nicotinate D-ribonucleotide: step 1/1.</text>
</comment>
<evidence type="ECO:0000313" key="12">
    <source>
        <dbReference type="EMBL" id="AEW44905.1"/>
    </source>
</evidence>